<name>A0AAW1MMF4_POPJA</name>
<reference evidence="1 2" key="1">
    <citation type="journal article" date="2024" name="BMC Genomics">
        <title>De novo assembly and annotation of Popillia japonica's genome with initial clues to its potential as an invasive pest.</title>
        <authorList>
            <person name="Cucini C."/>
            <person name="Boschi S."/>
            <person name="Funari R."/>
            <person name="Cardaioli E."/>
            <person name="Iannotti N."/>
            <person name="Marturano G."/>
            <person name="Paoli F."/>
            <person name="Bruttini M."/>
            <person name="Carapelli A."/>
            <person name="Frati F."/>
            <person name="Nardi F."/>
        </authorList>
    </citation>
    <scope>NUCLEOTIDE SEQUENCE [LARGE SCALE GENOMIC DNA]</scope>
    <source>
        <strain evidence="1">DMR45628</strain>
    </source>
</reference>
<evidence type="ECO:0000313" key="2">
    <source>
        <dbReference type="Proteomes" id="UP001458880"/>
    </source>
</evidence>
<protein>
    <submittedName>
        <fullName evidence="1">Uncharacterized protein</fullName>
    </submittedName>
</protein>
<dbReference type="AlphaFoldDB" id="A0AAW1MMF4"/>
<comment type="caution">
    <text evidence="1">The sequence shown here is derived from an EMBL/GenBank/DDBJ whole genome shotgun (WGS) entry which is preliminary data.</text>
</comment>
<proteinExistence type="predicted"/>
<dbReference type="Proteomes" id="UP001458880">
    <property type="component" value="Unassembled WGS sequence"/>
</dbReference>
<gene>
    <name evidence="1" type="ORF">QE152_g5621</name>
</gene>
<evidence type="ECO:0000313" key="1">
    <source>
        <dbReference type="EMBL" id="KAK9747103.1"/>
    </source>
</evidence>
<keyword evidence="2" id="KW-1185">Reference proteome</keyword>
<sequence length="251" mass="27949">MADEISDNATCGVSKDKILPNYTLQDTAVKTGKIKDRKNWSCKACEPVFTSSDASEEEVTIIMNDESEKKDGFANLKKENIMLKDQIAILNKLILEMENKVIPSYSSALKTPKNVLIIKPTNSKQTTEETCKQLKDNIDPTSLSIEVNNIVPRRNGSVLINCNNSGNLNVLKSNIKEKFGNKLITELPPKINPKIIIYNVNADDLLDKKKFCENICVQNKLQKTAASILRVVRVIGKQSEVNVIVEVDSTP</sequence>
<organism evidence="1 2">
    <name type="scientific">Popillia japonica</name>
    <name type="common">Japanese beetle</name>
    <dbReference type="NCBI Taxonomy" id="7064"/>
    <lineage>
        <taxon>Eukaryota</taxon>
        <taxon>Metazoa</taxon>
        <taxon>Ecdysozoa</taxon>
        <taxon>Arthropoda</taxon>
        <taxon>Hexapoda</taxon>
        <taxon>Insecta</taxon>
        <taxon>Pterygota</taxon>
        <taxon>Neoptera</taxon>
        <taxon>Endopterygota</taxon>
        <taxon>Coleoptera</taxon>
        <taxon>Polyphaga</taxon>
        <taxon>Scarabaeiformia</taxon>
        <taxon>Scarabaeidae</taxon>
        <taxon>Rutelinae</taxon>
        <taxon>Popillia</taxon>
    </lineage>
</organism>
<dbReference type="EMBL" id="JASPKY010000034">
    <property type="protein sequence ID" value="KAK9747103.1"/>
    <property type="molecule type" value="Genomic_DNA"/>
</dbReference>
<accession>A0AAW1MMF4</accession>